<dbReference type="PANTHER" id="PTHR42760:SF133">
    <property type="entry name" value="3-OXOACYL-[ACYL-CARRIER-PROTEIN] REDUCTASE"/>
    <property type="match status" value="1"/>
</dbReference>
<dbReference type="GO" id="GO:0006633">
    <property type="term" value="P:fatty acid biosynthetic process"/>
    <property type="evidence" value="ECO:0007669"/>
    <property type="project" value="TreeGrafter"/>
</dbReference>
<dbReference type="InterPro" id="IPR020904">
    <property type="entry name" value="Sc_DH/Rdtase_CS"/>
</dbReference>
<dbReference type="InterPro" id="IPR036291">
    <property type="entry name" value="NAD(P)-bd_dom_sf"/>
</dbReference>
<dbReference type="GO" id="GO:0048038">
    <property type="term" value="F:quinone binding"/>
    <property type="evidence" value="ECO:0007669"/>
    <property type="project" value="TreeGrafter"/>
</dbReference>
<dbReference type="EMBL" id="DXEW01000008">
    <property type="protein sequence ID" value="HIX50035.1"/>
    <property type="molecule type" value="Genomic_DNA"/>
</dbReference>
<dbReference type="InterPro" id="IPR002347">
    <property type="entry name" value="SDR_fam"/>
</dbReference>
<evidence type="ECO:0000313" key="4">
    <source>
        <dbReference type="Proteomes" id="UP000886847"/>
    </source>
</evidence>
<accession>A0A9D2AU54</accession>
<dbReference type="PANTHER" id="PTHR42760">
    <property type="entry name" value="SHORT-CHAIN DEHYDROGENASES/REDUCTASES FAMILY MEMBER"/>
    <property type="match status" value="1"/>
</dbReference>
<dbReference type="SUPFAM" id="SSF51735">
    <property type="entry name" value="NAD(P)-binding Rossmann-fold domains"/>
    <property type="match status" value="1"/>
</dbReference>
<dbReference type="PRINTS" id="PR00080">
    <property type="entry name" value="SDRFAMILY"/>
</dbReference>
<evidence type="ECO:0000256" key="2">
    <source>
        <dbReference type="ARBA" id="ARBA00023002"/>
    </source>
</evidence>
<reference evidence="3" key="2">
    <citation type="submission" date="2021-04" db="EMBL/GenBank/DDBJ databases">
        <authorList>
            <person name="Gilroy R."/>
        </authorList>
    </citation>
    <scope>NUCLEOTIDE SEQUENCE</scope>
    <source>
        <strain evidence="3">2189</strain>
    </source>
</reference>
<keyword evidence="2" id="KW-0560">Oxidoreductase</keyword>
<reference evidence="3" key="1">
    <citation type="journal article" date="2021" name="PeerJ">
        <title>Extensive microbial diversity within the chicken gut microbiome revealed by metagenomics and culture.</title>
        <authorList>
            <person name="Gilroy R."/>
            <person name="Ravi A."/>
            <person name="Getino M."/>
            <person name="Pursley I."/>
            <person name="Horton D.L."/>
            <person name="Alikhan N.F."/>
            <person name="Baker D."/>
            <person name="Gharbi K."/>
            <person name="Hall N."/>
            <person name="Watson M."/>
            <person name="Adriaenssens E.M."/>
            <person name="Foster-Nyarko E."/>
            <person name="Jarju S."/>
            <person name="Secka A."/>
            <person name="Antonio M."/>
            <person name="Oren A."/>
            <person name="Chaudhuri R.R."/>
            <person name="La Ragione R."/>
            <person name="Hildebrand F."/>
            <person name="Pallen M.J."/>
        </authorList>
    </citation>
    <scope>NUCLEOTIDE SEQUENCE</scope>
    <source>
        <strain evidence="3">2189</strain>
    </source>
</reference>
<dbReference type="Pfam" id="PF13561">
    <property type="entry name" value="adh_short_C2"/>
    <property type="match status" value="1"/>
</dbReference>
<protein>
    <submittedName>
        <fullName evidence="3">SDR family oxidoreductase</fullName>
    </submittedName>
</protein>
<dbReference type="FunFam" id="3.40.50.720:FF:000173">
    <property type="entry name" value="3-oxoacyl-[acyl-carrier protein] reductase"/>
    <property type="match status" value="1"/>
</dbReference>
<dbReference type="PRINTS" id="PR00081">
    <property type="entry name" value="GDHRDH"/>
</dbReference>
<dbReference type="AlphaFoldDB" id="A0A9D2AU54"/>
<dbReference type="PROSITE" id="PS00061">
    <property type="entry name" value="ADH_SHORT"/>
    <property type="match status" value="1"/>
</dbReference>
<evidence type="ECO:0000313" key="3">
    <source>
        <dbReference type="EMBL" id="HIX50035.1"/>
    </source>
</evidence>
<dbReference type="Proteomes" id="UP000886847">
    <property type="component" value="Unassembled WGS sequence"/>
</dbReference>
<name>A0A9D2AU54_9FIRM</name>
<proteinExistence type="inferred from homology"/>
<dbReference type="Gene3D" id="3.40.50.720">
    <property type="entry name" value="NAD(P)-binding Rossmann-like Domain"/>
    <property type="match status" value="1"/>
</dbReference>
<sequence length="237" mass="24647">MSTALITGGSRGIGREICAAFARAGYDVAFTYTKDEAGARETVRRIQEAGAGALAFRCDVSDAAAVRAMFGQIFGLSVLVNNAGIAFYGDMQSTTPDILRRLFAVNVEGAFYCMREAIGKFLARGEGSIVNVASVWGETGGSCEVGYSASKAALIGLTKAAAKELGPSDIRVNCVSPGMVDTDMTACLSAEAKAEFCSALPPARAGTPAEVAEAVLFLAKQRFMTGEVLRVNGGCLI</sequence>
<evidence type="ECO:0000256" key="1">
    <source>
        <dbReference type="ARBA" id="ARBA00006484"/>
    </source>
</evidence>
<gene>
    <name evidence="3" type="ORF">H9851_02015</name>
</gene>
<comment type="similarity">
    <text evidence="1">Belongs to the short-chain dehydrogenases/reductases (SDR) family.</text>
</comment>
<organism evidence="3 4">
    <name type="scientific">Candidatus Borkfalkia faecavium</name>
    <dbReference type="NCBI Taxonomy" id="2838508"/>
    <lineage>
        <taxon>Bacteria</taxon>
        <taxon>Bacillati</taxon>
        <taxon>Bacillota</taxon>
        <taxon>Clostridia</taxon>
        <taxon>Christensenellales</taxon>
        <taxon>Christensenellaceae</taxon>
        <taxon>Candidatus Borkfalkia</taxon>
    </lineage>
</organism>
<dbReference type="GO" id="GO:0016616">
    <property type="term" value="F:oxidoreductase activity, acting on the CH-OH group of donors, NAD or NADP as acceptor"/>
    <property type="evidence" value="ECO:0007669"/>
    <property type="project" value="TreeGrafter"/>
</dbReference>
<comment type="caution">
    <text evidence="3">The sequence shown here is derived from an EMBL/GenBank/DDBJ whole genome shotgun (WGS) entry which is preliminary data.</text>
</comment>